<evidence type="ECO:0000256" key="1">
    <source>
        <dbReference type="SAM" id="Phobius"/>
    </source>
</evidence>
<keyword evidence="1" id="KW-0812">Transmembrane</keyword>
<organism evidence="2 3">
    <name type="scientific">Georgenia daeguensis</name>
    <dbReference type="NCBI Taxonomy" id="908355"/>
    <lineage>
        <taxon>Bacteria</taxon>
        <taxon>Bacillati</taxon>
        <taxon>Actinomycetota</taxon>
        <taxon>Actinomycetes</taxon>
        <taxon>Micrococcales</taxon>
        <taxon>Bogoriellaceae</taxon>
        <taxon>Georgenia</taxon>
    </lineage>
</organism>
<comment type="caution">
    <text evidence="2">The sequence shown here is derived from an EMBL/GenBank/DDBJ whole genome shotgun (WGS) entry which is preliminary data.</text>
</comment>
<dbReference type="EMBL" id="BAABBA010000046">
    <property type="protein sequence ID" value="GAA3513602.1"/>
    <property type="molecule type" value="Genomic_DNA"/>
</dbReference>
<feature type="transmembrane region" description="Helical" evidence="1">
    <location>
        <begin position="12"/>
        <end position="28"/>
    </location>
</feature>
<keyword evidence="3" id="KW-1185">Reference proteome</keyword>
<evidence type="ECO:0000313" key="2">
    <source>
        <dbReference type="EMBL" id="GAA3513602.1"/>
    </source>
</evidence>
<accession>A0ABP6UMU9</accession>
<gene>
    <name evidence="2" type="ORF">GCM10022262_41720</name>
</gene>
<keyword evidence="1" id="KW-1133">Transmembrane helix</keyword>
<proteinExistence type="predicted"/>
<sequence>MTAPRTGTSWRSRYLIIAGILIGVGSFFQEETLAFWLSLIGGFGMFAAGILVAREERRRDRTKD</sequence>
<reference evidence="3" key="1">
    <citation type="journal article" date="2019" name="Int. J. Syst. Evol. Microbiol.">
        <title>The Global Catalogue of Microorganisms (GCM) 10K type strain sequencing project: providing services to taxonomists for standard genome sequencing and annotation.</title>
        <authorList>
            <consortium name="The Broad Institute Genomics Platform"/>
            <consortium name="The Broad Institute Genome Sequencing Center for Infectious Disease"/>
            <person name="Wu L."/>
            <person name="Ma J."/>
        </authorList>
    </citation>
    <scope>NUCLEOTIDE SEQUENCE [LARGE SCALE GENOMIC DNA]</scope>
    <source>
        <strain evidence="3">JCM 17459</strain>
    </source>
</reference>
<feature type="transmembrane region" description="Helical" evidence="1">
    <location>
        <begin position="34"/>
        <end position="53"/>
    </location>
</feature>
<protein>
    <submittedName>
        <fullName evidence="2">Uncharacterized protein</fullName>
    </submittedName>
</protein>
<keyword evidence="1" id="KW-0472">Membrane</keyword>
<dbReference type="Proteomes" id="UP001499841">
    <property type="component" value="Unassembled WGS sequence"/>
</dbReference>
<name>A0ABP6UMU9_9MICO</name>
<evidence type="ECO:0000313" key="3">
    <source>
        <dbReference type="Proteomes" id="UP001499841"/>
    </source>
</evidence>